<reference evidence="2" key="2">
    <citation type="submission" date="2021-04" db="EMBL/GenBank/DDBJ databases">
        <authorList>
            <person name="Gilroy R."/>
        </authorList>
    </citation>
    <scope>NUCLEOTIDE SEQUENCE</scope>
    <source>
        <strain evidence="2">CHK186-16707</strain>
    </source>
</reference>
<name>A0A9D2KJK6_9BACT</name>
<dbReference type="Proteomes" id="UP000824225">
    <property type="component" value="Unassembled WGS sequence"/>
</dbReference>
<proteinExistence type="predicted"/>
<protein>
    <submittedName>
        <fullName evidence="2">DUF2333 family protein</fullName>
    </submittedName>
</protein>
<gene>
    <name evidence="2" type="ORF">H9962_02060</name>
</gene>
<evidence type="ECO:0000313" key="3">
    <source>
        <dbReference type="Proteomes" id="UP000824225"/>
    </source>
</evidence>
<organism evidence="2 3">
    <name type="scientific">Candidatus Mailhella merdigallinarum</name>
    <dbReference type="NCBI Taxonomy" id="2838658"/>
    <lineage>
        <taxon>Bacteria</taxon>
        <taxon>Pseudomonadati</taxon>
        <taxon>Thermodesulfobacteriota</taxon>
        <taxon>Desulfovibrionia</taxon>
        <taxon>Desulfovibrionales</taxon>
        <taxon>Desulfovibrionaceae</taxon>
        <taxon>Mailhella</taxon>
    </lineage>
</organism>
<keyword evidence="1" id="KW-0812">Transmembrane</keyword>
<dbReference type="AlphaFoldDB" id="A0A9D2KJK6"/>
<dbReference type="InterPro" id="IPR016936">
    <property type="entry name" value="UCP029693"/>
</dbReference>
<keyword evidence="1" id="KW-0472">Membrane</keyword>
<sequence length="305" mass="35115">MFKPDKHHLVIVGKTLSIQIILFCAILFVVWGAQKVYSLIDPVSFPQAYQVTVTEGMSDHEKGKELIDALTARMRYELNSTFGWTANDLLFNKYVLDNRAYRQFGTYVATKMLLDHYSTVIAKLGNNDRENDSLYNARLNYFAISPKRWGILFFPSAEGSYEKALKLVDQYKLELDEGKAVYNCRTDDIYSAFNLVLGETVFGYALGLLQNSQDLPFYTLDNRIYEAQGVMLVVRDYIKALYELYPEIATKNNAANMEEALRYLDLIAEYNPLYITSAFNSGELIISYMLFARNRLEDIRDSIRI</sequence>
<evidence type="ECO:0000313" key="2">
    <source>
        <dbReference type="EMBL" id="HJA07964.1"/>
    </source>
</evidence>
<evidence type="ECO:0000256" key="1">
    <source>
        <dbReference type="SAM" id="Phobius"/>
    </source>
</evidence>
<dbReference type="Pfam" id="PF10095">
    <property type="entry name" value="DUF2333"/>
    <property type="match status" value="1"/>
</dbReference>
<feature type="transmembrane region" description="Helical" evidence="1">
    <location>
        <begin position="12"/>
        <end position="33"/>
    </location>
</feature>
<accession>A0A9D2KJK6</accession>
<comment type="caution">
    <text evidence="2">The sequence shown here is derived from an EMBL/GenBank/DDBJ whole genome shotgun (WGS) entry which is preliminary data.</text>
</comment>
<reference evidence="2" key="1">
    <citation type="journal article" date="2021" name="PeerJ">
        <title>Extensive microbial diversity within the chicken gut microbiome revealed by metagenomics and culture.</title>
        <authorList>
            <person name="Gilroy R."/>
            <person name="Ravi A."/>
            <person name="Getino M."/>
            <person name="Pursley I."/>
            <person name="Horton D.L."/>
            <person name="Alikhan N.F."/>
            <person name="Baker D."/>
            <person name="Gharbi K."/>
            <person name="Hall N."/>
            <person name="Watson M."/>
            <person name="Adriaenssens E.M."/>
            <person name="Foster-Nyarko E."/>
            <person name="Jarju S."/>
            <person name="Secka A."/>
            <person name="Antonio M."/>
            <person name="Oren A."/>
            <person name="Chaudhuri R.R."/>
            <person name="La Ragione R."/>
            <person name="Hildebrand F."/>
            <person name="Pallen M.J."/>
        </authorList>
    </citation>
    <scope>NUCLEOTIDE SEQUENCE</scope>
    <source>
        <strain evidence="2">CHK186-16707</strain>
    </source>
</reference>
<keyword evidence="1" id="KW-1133">Transmembrane helix</keyword>
<dbReference type="EMBL" id="DXAN01000003">
    <property type="protein sequence ID" value="HJA07964.1"/>
    <property type="molecule type" value="Genomic_DNA"/>
</dbReference>